<name>A0A6J0PD42_ELAGV</name>
<evidence type="ECO:0000313" key="3">
    <source>
        <dbReference type="RefSeq" id="XP_019701956.1"/>
    </source>
</evidence>
<dbReference type="OrthoDB" id="1685122at2759"/>
<dbReference type="AlphaFoldDB" id="A0A6J0PD42"/>
<dbReference type="Proteomes" id="UP000504607">
    <property type="component" value="Unplaced"/>
</dbReference>
<reference evidence="3" key="1">
    <citation type="submission" date="2025-08" db="UniProtKB">
        <authorList>
            <consortium name="RefSeq"/>
        </authorList>
    </citation>
    <scope>IDENTIFICATION</scope>
</reference>
<sequence>MGDATDGEVDNWGKGDGGMDGGVLASRRGRNDVTPDGREEGDGIEAVQNSTELFLSQTLYIRDLLSKAGMVDCKPVQTPMAMTQGFNSGGAPYPNPTQYHSIVGALRYVTLTCSDIFFTVNKYLQATADHELQIQRSTSHSLQAFSDADWAGSGTDRRSIGGYAIFLGPNLISWASRK</sequence>
<dbReference type="PANTHER" id="PTHR11439:SF458">
    <property type="entry name" value="RNA-DIRECTED DNA POLYMERASE"/>
    <property type="match status" value="1"/>
</dbReference>
<dbReference type="PANTHER" id="PTHR11439">
    <property type="entry name" value="GAG-POL-RELATED RETROTRANSPOSON"/>
    <property type="match status" value="1"/>
</dbReference>
<evidence type="ECO:0000256" key="1">
    <source>
        <dbReference type="SAM" id="MobiDB-lite"/>
    </source>
</evidence>
<feature type="compositionally biased region" description="Basic and acidic residues" evidence="1">
    <location>
        <begin position="29"/>
        <end position="41"/>
    </location>
</feature>
<evidence type="ECO:0000313" key="2">
    <source>
        <dbReference type="Proteomes" id="UP000504607"/>
    </source>
</evidence>
<dbReference type="RefSeq" id="XP_019701956.1">
    <property type="nucleotide sequence ID" value="XM_019846397.1"/>
</dbReference>
<keyword evidence="2" id="KW-1185">Reference proteome</keyword>
<organism evidence="2 3">
    <name type="scientific">Elaeis guineensis var. tenera</name>
    <name type="common">Oil palm</name>
    <dbReference type="NCBI Taxonomy" id="51953"/>
    <lineage>
        <taxon>Eukaryota</taxon>
        <taxon>Viridiplantae</taxon>
        <taxon>Streptophyta</taxon>
        <taxon>Embryophyta</taxon>
        <taxon>Tracheophyta</taxon>
        <taxon>Spermatophyta</taxon>
        <taxon>Magnoliopsida</taxon>
        <taxon>Liliopsida</taxon>
        <taxon>Arecaceae</taxon>
        <taxon>Arecoideae</taxon>
        <taxon>Cocoseae</taxon>
        <taxon>Elaeidinae</taxon>
        <taxon>Elaeis</taxon>
    </lineage>
</organism>
<gene>
    <name evidence="3" type="primary">LOC109504925</name>
</gene>
<proteinExistence type="predicted"/>
<protein>
    <submittedName>
        <fullName evidence="3">Uncharacterized protein LOC109504925</fullName>
    </submittedName>
</protein>
<accession>A0A6J0PD42</accession>
<feature type="region of interest" description="Disordered" evidence="1">
    <location>
        <begin position="1"/>
        <end position="42"/>
    </location>
</feature>
<dbReference type="InParanoid" id="A0A6J0PD42"/>